<keyword evidence="2" id="KW-1185">Reference proteome</keyword>
<dbReference type="Proteomes" id="UP000551758">
    <property type="component" value="Unassembled WGS sequence"/>
</dbReference>
<evidence type="ECO:0000313" key="2">
    <source>
        <dbReference type="Proteomes" id="UP000551758"/>
    </source>
</evidence>
<dbReference type="AlphaFoldDB" id="A0A7J7FB94"/>
<feature type="non-terminal residue" evidence="1">
    <location>
        <position position="1"/>
    </location>
</feature>
<protein>
    <submittedName>
        <fullName evidence="1">Uncharacterized protein</fullName>
    </submittedName>
</protein>
<name>A0A7J7FB94_DICBM</name>
<accession>A0A7J7FB94</accession>
<gene>
    <name evidence="1" type="ORF">HPG69_001777</name>
</gene>
<proteinExistence type="predicted"/>
<evidence type="ECO:0000313" key="1">
    <source>
        <dbReference type="EMBL" id="KAF5925333.1"/>
    </source>
</evidence>
<feature type="non-terminal residue" evidence="1">
    <location>
        <position position="86"/>
    </location>
</feature>
<dbReference type="EMBL" id="JACDTQ010000812">
    <property type="protein sequence ID" value="KAF5925333.1"/>
    <property type="molecule type" value="Genomic_DNA"/>
</dbReference>
<organism evidence="1 2">
    <name type="scientific">Diceros bicornis minor</name>
    <name type="common">South-central black rhinoceros</name>
    <dbReference type="NCBI Taxonomy" id="77932"/>
    <lineage>
        <taxon>Eukaryota</taxon>
        <taxon>Metazoa</taxon>
        <taxon>Chordata</taxon>
        <taxon>Craniata</taxon>
        <taxon>Vertebrata</taxon>
        <taxon>Euteleostomi</taxon>
        <taxon>Mammalia</taxon>
        <taxon>Eutheria</taxon>
        <taxon>Laurasiatheria</taxon>
        <taxon>Perissodactyla</taxon>
        <taxon>Rhinocerotidae</taxon>
        <taxon>Diceros</taxon>
    </lineage>
</organism>
<sequence length="86" mass="9731">FRKPLSSTAFFCNTWWVISVSSGSWSLVAWAGSRVPRREYWRKPDWKNSVISGCITRRAIGFRTRLKAEVIGCGGFAVFSVQSIIT</sequence>
<comment type="caution">
    <text evidence="1">The sequence shown here is derived from an EMBL/GenBank/DDBJ whole genome shotgun (WGS) entry which is preliminary data.</text>
</comment>
<reference evidence="1 2" key="1">
    <citation type="journal article" date="2020" name="Mol. Biol. Evol.">
        <title>Interspecific Gene Flow and the Evolution of Specialization in Black and White Rhinoceros.</title>
        <authorList>
            <person name="Moodley Y."/>
            <person name="Westbury M.V."/>
            <person name="Russo I.M."/>
            <person name="Gopalakrishnan S."/>
            <person name="Rakotoarivelo A."/>
            <person name="Olsen R.A."/>
            <person name="Prost S."/>
            <person name="Tunstall T."/>
            <person name="Ryder O.A."/>
            <person name="Dalen L."/>
            <person name="Bruford M.W."/>
        </authorList>
    </citation>
    <scope>NUCLEOTIDE SEQUENCE [LARGE SCALE GENOMIC DNA]</scope>
    <source>
        <strain evidence="1">SBR-YM</strain>
        <tissue evidence="1">Skin</tissue>
    </source>
</reference>